<dbReference type="PROSITE" id="PS01359">
    <property type="entry name" value="ZF_PHD_1"/>
    <property type="match status" value="1"/>
</dbReference>
<dbReference type="AlphaFoldDB" id="A0A9D3YB84"/>
<keyword evidence="2" id="KW-0863">Zinc-finger</keyword>
<comment type="caution">
    <text evidence="5">The sequence shown here is derived from an EMBL/GenBank/DDBJ whole genome shotgun (WGS) entry which is preliminary data.</text>
</comment>
<dbReference type="EMBL" id="JAIWYP010000016">
    <property type="protein sequence ID" value="KAH3695134.1"/>
    <property type="molecule type" value="Genomic_DNA"/>
</dbReference>
<dbReference type="GO" id="GO:0008270">
    <property type="term" value="F:zinc ion binding"/>
    <property type="evidence" value="ECO:0007669"/>
    <property type="project" value="UniProtKB-KW"/>
</dbReference>
<dbReference type="Pfam" id="PF00628">
    <property type="entry name" value="PHD"/>
    <property type="match status" value="1"/>
</dbReference>
<reference evidence="5" key="1">
    <citation type="journal article" date="2019" name="bioRxiv">
        <title>The Genome of the Zebra Mussel, Dreissena polymorpha: A Resource for Invasive Species Research.</title>
        <authorList>
            <person name="McCartney M.A."/>
            <person name="Auch B."/>
            <person name="Kono T."/>
            <person name="Mallez S."/>
            <person name="Zhang Y."/>
            <person name="Obille A."/>
            <person name="Becker A."/>
            <person name="Abrahante J.E."/>
            <person name="Garbe J."/>
            <person name="Badalamenti J.P."/>
            <person name="Herman A."/>
            <person name="Mangelson H."/>
            <person name="Liachko I."/>
            <person name="Sullivan S."/>
            <person name="Sone E.D."/>
            <person name="Koren S."/>
            <person name="Silverstein K.A.T."/>
            <person name="Beckman K.B."/>
            <person name="Gohl D.M."/>
        </authorList>
    </citation>
    <scope>NUCLEOTIDE SEQUENCE</scope>
    <source>
        <strain evidence="5">Duluth1</strain>
        <tissue evidence="5">Whole animal</tissue>
    </source>
</reference>
<keyword evidence="6" id="KW-1185">Reference proteome</keyword>
<name>A0A9D3YB84_DREPO</name>
<dbReference type="SUPFAM" id="SSF57903">
    <property type="entry name" value="FYVE/PHD zinc finger"/>
    <property type="match status" value="1"/>
</dbReference>
<dbReference type="InterPro" id="IPR011011">
    <property type="entry name" value="Znf_FYVE_PHD"/>
</dbReference>
<dbReference type="Gene3D" id="3.30.40.10">
    <property type="entry name" value="Zinc/RING finger domain, C3HC4 (zinc finger)"/>
    <property type="match status" value="1"/>
</dbReference>
<evidence type="ECO:0000313" key="5">
    <source>
        <dbReference type="EMBL" id="KAH3695134.1"/>
    </source>
</evidence>
<keyword evidence="1" id="KW-0479">Metal-binding</keyword>
<dbReference type="InterPro" id="IPR019787">
    <property type="entry name" value="Znf_PHD-finger"/>
</dbReference>
<dbReference type="InterPro" id="IPR013083">
    <property type="entry name" value="Znf_RING/FYVE/PHD"/>
</dbReference>
<evidence type="ECO:0000313" key="6">
    <source>
        <dbReference type="Proteomes" id="UP000828390"/>
    </source>
</evidence>
<evidence type="ECO:0000256" key="3">
    <source>
        <dbReference type="ARBA" id="ARBA00022833"/>
    </source>
</evidence>
<organism evidence="5 6">
    <name type="scientific">Dreissena polymorpha</name>
    <name type="common">Zebra mussel</name>
    <name type="synonym">Mytilus polymorpha</name>
    <dbReference type="NCBI Taxonomy" id="45954"/>
    <lineage>
        <taxon>Eukaryota</taxon>
        <taxon>Metazoa</taxon>
        <taxon>Spiralia</taxon>
        <taxon>Lophotrochozoa</taxon>
        <taxon>Mollusca</taxon>
        <taxon>Bivalvia</taxon>
        <taxon>Autobranchia</taxon>
        <taxon>Heteroconchia</taxon>
        <taxon>Euheterodonta</taxon>
        <taxon>Imparidentia</taxon>
        <taxon>Neoheterodontei</taxon>
        <taxon>Myida</taxon>
        <taxon>Dreissenoidea</taxon>
        <taxon>Dreissenidae</taxon>
        <taxon>Dreissena</taxon>
    </lineage>
</organism>
<dbReference type="InterPro" id="IPR019786">
    <property type="entry name" value="Zinc_finger_PHD-type_CS"/>
</dbReference>
<evidence type="ECO:0000256" key="1">
    <source>
        <dbReference type="ARBA" id="ARBA00022723"/>
    </source>
</evidence>
<protein>
    <recommendedName>
        <fullName evidence="4">PHD-type domain-containing protein</fullName>
    </recommendedName>
</protein>
<accession>A0A9D3YB84</accession>
<proteinExistence type="predicted"/>
<dbReference type="Proteomes" id="UP000828390">
    <property type="component" value="Unassembled WGS sequence"/>
</dbReference>
<evidence type="ECO:0000256" key="2">
    <source>
        <dbReference type="ARBA" id="ARBA00022771"/>
    </source>
</evidence>
<evidence type="ECO:0000259" key="4">
    <source>
        <dbReference type="Pfam" id="PF00628"/>
    </source>
</evidence>
<feature type="domain" description="PHD-type" evidence="4">
    <location>
        <begin position="125"/>
        <end position="165"/>
    </location>
</feature>
<sequence>MIILQHLDQLTNTSAMEMEVPDTDPVVDDVATTRHLDQLTNTSAMEMEVPDTDPEVDDVATTRNLDQLTNTSAMEMEVPDTDPVVDDVATTRESRYPVRASTSKAPFRRESFIYYGPKRVKETHCLCNMPDDGREYWQCEGCLKWFHPECVGESVEPEKYTCASCSHKDLPQEKIFEIPELFKTIIDEEEQGEGTFFICAKDACDNMAAGISRASMILNHVGSSSPLPWMNSANQFMAGNRQVKNGFGFAIFSCVAIECVRHYIKDELMEQNEDEPYYSVVKQLRGVKDPNLKAYLAKDKYMHNEFITEVLLPEALIGIFQAFTKCSYQEAHTECSCVVGQSALKALKNACEISESKRTQLMRKYASSIGS</sequence>
<reference evidence="5" key="2">
    <citation type="submission" date="2020-11" db="EMBL/GenBank/DDBJ databases">
        <authorList>
            <person name="McCartney M.A."/>
            <person name="Auch B."/>
            <person name="Kono T."/>
            <person name="Mallez S."/>
            <person name="Becker A."/>
            <person name="Gohl D.M."/>
            <person name="Silverstein K.A.T."/>
            <person name="Koren S."/>
            <person name="Bechman K.B."/>
            <person name="Herman A."/>
            <person name="Abrahante J.E."/>
            <person name="Garbe J."/>
        </authorList>
    </citation>
    <scope>NUCLEOTIDE SEQUENCE</scope>
    <source>
        <strain evidence="5">Duluth1</strain>
        <tissue evidence="5">Whole animal</tissue>
    </source>
</reference>
<keyword evidence="3" id="KW-0862">Zinc</keyword>
<gene>
    <name evidence="5" type="ORF">DPMN_082590</name>
</gene>